<evidence type="ECO:0000313" key="8">
    <source>
        <dbReference type="EMBL" id="JAC54558.1"/>
    </source>
</evidence>
<keyword evidence="5 7" id="KW-1133">Transmembrane helix</keyword>
<evidence type="ECO:0000313" key="9">
    <source>
        <dbReference type="Proteomes" id="UP001652620"/>
    </source>
</evidence>
<keyword evidence="4" id="KW-0256">Endoplasmic reticulum</keyword>
<dbReference type="EMBL" id="GAKP01004394">
    <property type="protein sequence ID" value="JAC54558.1"/>
    <property type="molecule type" value="Transcribed_RNA"/>
</dbReference>
<dbReference type="RefSeq" id="XP_011198962.1">
    <property type="nucleotide sequence ID" value="XM_011200660.3"/>
</dbReference>
<name>A0A034WLA9_BACDO</name>
<keyword evidence="9" id="KW-1185">Reference proteome</keyword>
<reference evidence="8" key="1">
    <citation type="journal article" date="2014" name="BMC Genomics">
        <title>Characterizing the developmental transcriptome of the oriental fruit fly, Bactrocera dorsalis (Diptera: Tephritidae) through comparative genomic analysis with Drosophila melanogaster utilizing modENCODE datasets.</title>
        <authorList>
            <person name="Geib S.M."/>
            <person name="Calla B."/>
            <person name="Hall B."/>
            <person name="Hou S."/>
            <person name="Manoukis N.C."/>
        </authorList>
    </citation>
    <scope>NUCLEOTIDE SEQUENCE</scope>
    <source>
        <strain evidence="8">Punador</strain>
    </source>
</reference>
<dbReference type="OrthoDB" id="286395at2759"/>
<dbReference type="PANTHER" id="PTHR12906">
    <property type="entry name" value="PROTEIN C20ORF24 RAB5-INTERACTING PROTEIN"/>
    <property type="match status" value="1"/>
</dbReference>
<protein>
    <submittedName>
        <fullName evidence="8">Uncharacterized protein C20orf24-like protein</fullName>
    </submittedName>
    <submittedName>
        <fullName evidence="10">Uncharacterized protein RAB5IF homolog</fullName>
    </submittedName>
</protein>
<accession>A0A034WLA9</accession>
<reference evidence="10" key="2">
    <citation type="submission" date="2022-04" db="UniProtKB">
        <authorList>
            <consortium name="RefSeq"/>
        </authorList>
    </citation>
    <scope>IDENTIFICATION</scope>
    <source>
        <strain evidence="10">Punador</strain>
    </source>
</reference>
<evidence type="ECO:0000256" key="5">
    <source>
        <dbReference type="ARBA" id="ARBA00022989"/>
    </source>
</evidence>
<dbReference type="InterPro" id="IPR010742">
    <property type="entry name" value="RCAF1"/>
</dbReference>
<dbReference type="AlphaFoldDB" id="A0A034WLA9"/>
<dbReference type="GO" id="GO:0005739">
    <property type="term" value="C:mitochondrion"/>
    <property type="evidence" value="ECO:0007669"/>
    <property type="project" value="GOC"/>
</dbReference>
<comment type="similarity">
    <text evidence="2">Belongs to the EMC6 family.</text>
</comment>
<dbReference type="PANTHER" id="PTHR12906:SF0">
    <property type="entry name" value="GEL COMPLEX SUBUNIT OPTI"/>
    <property type="match status" value="1"/>
</dbReference>
<feature type="transmembrane region" description="Helical" evidence="7">
    <location>
        <begin position="68"/>
        <end position="87"/>
    </location>
</feature>
<dbReference type="OMA" id="ANSEWPD"/>
<proteinExistence type="inferred from homology"/>
<keyword evidence="3 7" id="KW-0812">Transmembrane</keyword>
<gene>
    <name evidence="8" type="primary">CT024</name>
    <name evidence="10" type="synonym">LOC105223057</name>
</gene>
<evidence type="ECO:0000313" key="10">
    <source>
        <dbReference type="RefSeq" id="XP_011198962.1"/>
    </source>
</evidence>
<dbReference type="GeneID" id="105223057"/>
<evidence type="ECO:0000256" key="2">
    <source>
        <dbReference type="ARBA" id="ARBA00009436"/>
    </source>
</evidence>
<feature type="transmembrane region" description="Helical" evidence="7">
    <location>
        <begin position="44"/>
        <end position="63"/>
    </location>
</feature>
<dbReference type="Pfam" id="PF07019">
    <property type="entry name" value="EMC6"/>
    <property type="match status" value="1"/>
</dbReference>
<keyword evidence="6 7" id="KW-0472">Membrane</keyword>
<evidence type="ECO:0000256" key="3">
    <source>
        <dbReference type="ARBA" id="ARBA00022692"/>
    </source>
</evidence>
<evidence type="ECO:0000256" key="6">
    <source>
        <dbReference type="ARBA" id="ARBA00023136"/>
    </source>
</evidence>
<dbReference type="GO" id="GO:0005789">
    <property type="term" value="C:endoplasmic reticulum membrane"/>
    <property type="evidence" value="ECO:0007669"/>
    <property type="project" value="UniProtKB-SubCell"/>
</dbReference>
<organism evidence="8">
    <name type="scientific">Bactrocera dorsalis</name>
    <name type="common">Oriental fruit fly</name>
    <name type="synonym">Dacus dorsalis</name>
    <dbReference type="NCBI Taxonomy" id="27457"/>
    <lineage>
        <taxon>Eukaryota</taxon>
        <taxon>Metazoa</taxon>
        <taxon>Ecdysozoa</taxon>
        <taxon>Arthropoda</taxon>
        <taxon>Hexapoda</taxon>
        <taxon>Insecta</taxon>
        <taxon>Pterygota</taxon>
        <taxon>Neoptera</taxon>
        <taxon>Endopterygota</taxon>
        <taxon>Diptera</taxon>
        <taxon>Brachycera</taxon>
        <taxon>Muscomorpha</taxon>
        <taxon>Tephritoidea</taxon>
        <taxon>Tephritidae</taxon>
        <taxon>Bactrocera</taxon>
        <taxon>Bactrocera</taxon>
    </lineage>
</organism>
<dbReference type="GO" id="GO:0097250">
    <property type="term" value="P:mitochondrial respirasome assembly"/>
    <property type="evidence" value="ECO:0007669"/>
    <property type="project" value="InterPro"/>
</dbReference>
<evidence type="ECO:0000256" key="1">
    <source>
        <dbReference type="ARBA" id="ARBA00004477"/>
    </source>
</evidence>
<evidence type="ECO:0000256" key="4">
    <source>
        <dbReference type="ARBA" id="ARBA00022824"/>
    </source>
</evidence>
<feature type="transmembrane region" description="Helical" evidence="7">
    <location>
        <begin position="107"/>
        <end position="126"/>
    </location>
</feature>
<evidence type="ECO:0000256" key="7">
    <source>
        <dbReference type="SAM" id="Phobius"/>
    </source>
</evidence>
<comment type="subcellular location">
    <subcellularLocation>
        <location evidence="1">Endoplasmic reticulum membrane</location>
        <topology evidence="1">Multi-pass membrane protein</topology>
    </subcellularLocation>
</comment>
<dbReference type="InterPro" id="IPR029008">
    <property type="entry name" value="EMC6-like"/>
</dbReference>
<dbReference type="KEGG" id="bdr:105223057"/>
<sequence length="138" mass="15491">MSTRTNTIERNSNGSPKSLNLSEICSRALKANSEWPDKDEFLDVIYWARQIFGILLGIVWGIVPLKGFLGLVLFAGISCGIVYIYSINFQGIDEEAYGGAWELVKEGFMTSFAGFLVTWIIFYTGLHYDTIMAEKELS</sequence>
<dbReference type="Proteomes" id="UP001652620">
    <property type="component" value="Chromosome 3"/>
</dbReference>